<accession>A0A418XNS0</accession>
<organism evidence="2 3">
    <name type="scientific">Pseudomonas cavernicola</name>
    <dbReference type="NCBI Taxonomy" id="2320866"/>
    <lineage>
        <taxon>Bacteria</taxon>
        <taxon>Pseudomonadati</taxon>
        <taxon>Pseudomonadota</taxon>
        <taxon>Gammaproteobacteria</taxon>
        <taxon>Pseudomonadales</taxon>
        <taxon>Pseudomonadaceae</taxon>
        <taxon>Pseudomonas</taxon>
    </lineage>
</organism>
<dbReference type="OrthoDB" id="8776561at2"/>
<keyword evidence="1" id="KW-0732">Signal</keyword>
<comment type="caution">
    <text evidence="2">The sequence shown here is derived from an EMBL/GenBank/DDBJ whole genome shotgun (WGS) entry which is preliminary data.</text>
</comment>
<evidence type="ECO:0000313" key="3">
    <source>
        <dbReference type="Proteomes" id="UP000284021"/>
    </source>
</evidence>
<reference evidence="2 3" key="1">
    <citation type="submission" date="2018-09" db="EMBL/GenBank/DDBJ databases">
        <authorList>
            <person name="Zhu H."/>
        </authorList>
    </citation>
    <scope>NUCLEOTIDE SEQUENCE [LARGE SCALE GENOMIC DNA]</scope>
    <source>
        <strain evidence="2 3">K1S02-6</strain>
    </source>
</reference>
<dbReference type="RefSeq" id="WP_119954639.1">
    <property type="nucleotide sequence ID" value="NZ_QYUR01000002.1"/>
</dbReference>
<keyword evidence="3" id="KW-1185">Reference proteome</keyword>
<gene>
    <name evidence="2" type="ORF">D3879_13005</name>
</gene>
<dbReference type="PROSITE" id="PS51257">
    <property type="entry name" value="PROKAR_LIPOPROTEIN"/>
    <property type="match status" value="1"/>
</dbReference>
<dbReference type="Proteomes" id="UP000284021">
    <property type="component" value="Unassembled WGS sequence"/>
</dbReference>
<sequence length="223" mass="24266">MRAARPLLFALLPLFASCQMFDEQPITPPASPVRLQGELSVSAGQLLFRPCQEQRRFVVNDSGHTGLLQEAAALLDGGKGPLFADLRGSLGTSQVAGADGQLNLSQLYRVQREGHGCDDPNFKRLTLRANGHEPDWSVSVSGKGLVLERPGQEAQALPYLEEQLPDGRFNLTSEANGQRLELWVAPQRCTDGMSGAVQYLFAELRLNGKTQRGCAYFGGARND</sequence>
<dbReference type="AlphaFoldDB" id="A0A418XNS0"/>
<name>A0A418XNS0_9PSED</name>
<dbReference type="EMBL" id="QYUR01000002">
    <property type="protein sequence ID" value="RJG14087.1"/>
    <property type="molecule type" value="Genomic_DNA"/>
</dbReference>
<protein>
    <recommendedName>
        <fullName evidence="4">Lipoprotein</fullName>
    </recommendedName>
</protein>
<proteinExistence type="predicted"/>
<feature type="signal peptide" evidence="1">
    <location>
        <begin position="1"/>
        <end position="22"/>
    </location>
</feature>
<evidence type="ECO:0000256" key="1">
    <source>
        <dbReference type="SAM" id="SignalP"/>
    </source>
</evidence>
<evidence type="ECO:0008006" key="4">
    <source>
        <dbReference type="Google" id="ProtNLM"/>
    </source>
</evidence>
<feature type="chain" id="PRO_5019277025" description="Lipoprotein" evidence="1">
    <location>
        <begin position="23"/>
        <end position="223"/>
    </location>
</feature>
<evidence type="ECO:0000313" key="2">
    <source>
        <dbReference type="EMBL" id="RJG14087.1"/>
    </source>
</evidence>